<gene>
    <name evidence="1" type="ORF">BAE39_00025</name>
</gene>
<organism evidence="1 2">
    <name type="scientific">Rhizobium loti</name>
    <name type="common">Mesorhizobium loti</name>
    <dbReference type="NCBI Taxonomy" id="381"/>
    <lineage>
        <taxon>Bacteria</taxon>
        <taxon>Pseudomonadati</taxon>
        <taxon>Pseudomonadota</taxon>
        <taxon>Alphaproteobacteria</taxon>
        <taxon>Hyphomicrobiales</taxon>
        <taxon>Phyllobacteriaceae</taxon>
        <taxon>Mesorhizobium</taxon>
    </lineage>
</organism>
<protein>
    <submittedName>
        <fullName evidence="1">Uncharacterized protein</fullName>
    </submittedName>
</protein>
<dbReference type="AlphaFoldDB" id="A0A1A5ITE7"/>
<dbReference type="Proteomes" id="UP000093748">
    <property type="component" value="Unassembled WGS sequence"/>
</dbReference>
<accession>A0A1A5ITE7</accession>
<evidence type="ECO:0000313" key="1">
    <source>
        <dbReference type="EMBL" id="OBP82027.1"/>
    </source>
</evidence>
<sequence length="81" mass="8861">MPDATFRLSIPSCGGPGPEKTASRYRIRDNLLGTHEFCPLGFRKDTRKIIGLELSPHAAAIIGDVPRDLLARTAAFPRSDQ</sequence>
<comment type="caution">
    <text evidence="1">The sequence shown here is derived from an EMBL/GenBank/DDBJ whole genome shotgun (WGS) entry which is preliminary data.</text>
</comment>
<name>A0A1A5ITE7_RHILI</name>
<evidence type="ECO:0000313" key="2">
    <source>
        <dbReference type="Proteomes" id="UP000093748"/>
    </source>
</evidence>
<proteinExistence type="predicted"/>
<dbReference type="EMBL" id="LZTJ01000001">
    <property type="protein sequence ID" value="OBP82027.1"/>
    <property type="molecule type" value="Genomic_DNA"/>
</dbReference>
<reference evidence="2" key="1">
    <citation type="submission" date="2016-06" db="EMBL/GenBank/DDBJ databases">
        <title>NZP2037 Pacbio-Illumina hybrid assembly.</title>
        <authorList>
            <person name="Ramsay J.P."/>
        </authorList>
    </citation>
    <scope>NUCLEOTIDE SEQUENCE [LARGE SCALE GENOMIC DNA]</scope>
    <source>
        <strain evidence="2">R7ANS::ICEMlSym2042</strain>
    </source>
</reference>